<reference evidence="1" key="1">
    <citation type="journal article" date="2015" name="Nature">
        <title>Complex archaea that bridge the gap between prokaryotes and eukaryotes.</title>
        <authorList>
            <person name="Spang A."/>
            <person name="Saw J.H."/>
            <person name="Jorgensen S.L."/>
            <person name="Zaremba-Niedzwiedzka K."/>
            <person name="Martijn J."/>
            <person name="Lind A.E."/>
            <person name="van Eijk R."/>
            <person name="Schleper C."/>
            <person name="Guy L."/>
            <person name="Ettema T.J."/>
        </authorList>
    </citation>
    <scope>NUCLEOTIDE SEQUENCE</scope>
</reference>
<sequence>MHILQLAVIAALGLQASFAFAETPVIDTVSAKRNGDLWDFTATITHEDKGWDDYVTAWRILDPSGREIGVREMHMPQDRSGTRTRSLSGVLIDGDIDFVEIEVRDSKLGWSEDRYKLRLR</sequence>
<name>A0A0F9DQU2_9ZZZZ</name>
<dbReference type="EMBL" id="LAZR01027951">
    <property type="protein sequence ID" value="KKL64089.1"/>
    <property type="molecule type" value="Genomic_DNA"/>
</dbReference>
<organism evidence="1">
    <name type="scientific">marine sediment metagenome</name>
    <dbReference type="NCBI Taxonomy" id="412755"/>
    <lineage>
        <taxon>unclassified sequences</taxon>
        <taxon>metagenomes</taxon>
        <taxon>ecological metagenomes</taxon>
    </lineage>
</organism>
<comment type="caution">
    <text evidence="1">The sequence shown here is derived from an EMBL/GenBank/DDBJ whole genome shotgun (WGS) entry which is preliminary data.</text>
</comment>
<gene>
    <name evidence="1" type="ORF">LCGC14_2168560</name>
</gene>
<proteinExistence type="predicted"/>
<evidence type="ECO:0000313" key="1">
    <source>
        <dbReference type="EMBL" id="KKL64089.1"/>
    </source>
</evidence>
<protein>
    <submittedName>
        <fullName evidence="1">Uncharacterized protein</fullName>
    </submittedName>
</protein>
<dbReference type="AlphaFoldDB" id="A0A0F9DQU2"/>
<accession>A0A0F9DQU2</accession>